<organism evidence="1 2">
    <name type="scientific">Brochothrix thermosphacta</name>
    <name type="common">Microbacterium thermosphactum</name>
    <dbReference type="NCBI Taxonomy" id="2756"/>
    <lineage>
        <taxon>Bacteria</taxon>
        <taxon>Bacillati</taxon>
        <taxon>Bacillota</taxon>
        <taxon>Bacilli</taxon>
        <taxon>Bacillales</taxon>
        <taxon>Listeriaceae</taxon>
        <taxon>Brochothrix</taxon>
    </lineage>
</organism>
<proteinExistence type="predicted"/>
<reference evidence="2" key="1">
    <citation type="submission" date="2018-04" db="EMBL/GenBank/DDBJ databases">
        <authorList>
            <person name="Illikoud N."/>
        </authorList>
    </citation>
    <scope>NUCLEOTIDE SEQUENCE [LARGE SCALE GENOMIC DNA]</scope>
</reference>
<evidence type="ECO:0000313" key="2">
    <source>
        <dbReference type="Proteomes" id="UP000270190"/>
    </source>
</evidence>
<name>A0A2X0QEQ4_BROTH</name>
<evidence type="ECO:0000313" key="1">
    <source>
        <dbReference type="EMBL" id="SPP27224.1"/>
    </source>
</evidence>
<evidence type="ECO:0008006" key="3">
    <source>
        <dbReference type="Google" id="ProtNLM"/>
    </source>
</evidence>
<dbReference type="AlphaFoldDB" id="A0A2X0QEQ4"/>
<protein>
    <recommendedName>
        <fullName evidence="3">ICEBs1 excisionase</fullName>
    </recommendedName>
</protein>
<dbReference type="EMBL" id="OUNC01000005">
    <property type="protein sequence ID" value="SPP27224.1"/>
    <property type="molecule type" value="Genomic_DNA"/>
</dbReference>
<dbReference type="Proteomes" id="UP000270190">
    <property type="component" value="Unassembled WGS sequence"/>
</dbReference>
<dbReference type="RefSeq" id="WP_183108555.1">
    <property type="nucleotide sequence ID" value="NZ_OUNB01000013.1"/>
</dbReference>
<gene>
    <name evidence="1" type="ORF">BTBSAS_130004</name>
</gene>
<accession>A0A2X0QEQ4</accession>
<sequence length="76" mass="8709">MNLQCEFLTIEEVGKILGVKRSSSQQRIKKLNQELIDDGYCVVSGKVNKKYFDKRYGLNSNELLFPGKKVKEKVNA</sequence>